<organism evidence="1 2">
    <name type="scientific">Rotaria sordida</name>
    <dbReference type="NCBI Taxonomy" id="392033"/>
    <lineage>
        <taxon>Eukaryota</taxon>
        <taxon>Metazoa</taxon>
        <taxon>Spiralia</taxon>
        <taxon>Gnathifera</taxon>
        <taxon>Rotifera</taxon>
        <taxon>Eurotatoria</taxon>
        <taxon>Bdelloidea</taxon>
        <taxon>Philodinida</taxon>
        <taxon>Philodinidae</taxon>
        <taxon>Rotaria</taxon>
    </lineage>
</organism>
<comment type="caution">
    <text evidence="1">The sequence shown here is derived from an EMBL/GenBank/DDBJ whole genome shotgun (WGS) entry which is preliminary data.</text>
</comment>
<evidence type="ECO:0000313" key="2">
    <source>
        <dbReference type="Proteomes" id="UP000663836"/>
    </source>
</evidence>
<dbReference type="EMBL" id="CAJOBD010004219">
    <property type="protein sequence ID" value="CAF3985524.1"/>
    <property type="molecule type" value="Genomic_DNA"/>
</dbReference>
<evidence type="ECO:0000313" key="1">
    <source>
        <dbReference type="EMBL" id="CAF3985524.1"/>
    </source>
</evidence>
<reference evidence="1" key="1">
    <citation type="submission" date="2021-02" db="EMBL/GenBank/DDBJ databases">
        <authorList>
            <person name="Nowell W R."/>
        </authorList>
    </citation>
    <scope>NUCLEOTIDE SEQUENCE</scope>
</reference>
<dbReference type="Proteomes" id="UP000663836">
    <property type="component" value="Unassembled WGS sequence"/>
</dbReference>
<name>A0A819MTB0_9BILA</name>
<dbReference type="AlphaFoldDB" id="A0A819MTB0"/>
<protein>
    <submittedName>
        <fullName evidence="1">Uncharacterized protein</fullName>
    </submittedName>
</protein>
<sequence length="172" mass="20383">MLPYNRIDLRSNEDIQHTFNHFQDGGLCKCAREILLMDERPFEHEFFLRIAQSFPLMEKLKVVNETPQKNKLCSQSKHDNQDLSIIKYPHLNDLIPYEVHDDYIEQFLVDAKMCLLNHVNLSIEYEPLKRVTHNFTRNATRSNCAKLNSLYLNGKHRARKVLKTYFPHAEIL</sequence>
<proteinExistence type="predicted"/>
<gene>
    <name evidence="1" type="ORF">JBS370_LOCUS25422</name>
</gene>
<accession>A0A819MTB0</accession>